<dbReference type="NCBIfam" id="NF047773">
    <property type="entry name" value="phas_rel_Lepto"/>
    <property type="match status" value="1"/>
</dbReference>
<dbReference type="EMBL" id="CP002394">
    <property type="protein sequence ID" value="ADU28900.1"/>
    <property type="molecule type" value="Genomic_DNA"/>
</dbReference>
<dbReference type="Proteomes" id="UP000001401">
    <property type="component" value="Chromosome"/>
</dbReference>
<evidence type="ECO:0008006" key="4">
    <source>
        <dbReference type="Google" id="ProtNLM"/>
    </source>
</evidence>
<protein>
    <recommendedName>
        <fullName evidence="4">Polyhydroxyalkanoate synthesis regulator phasin</fullName>
    </recommendedName>
</protein>
<dbReference type="eggNOG" id="COG3937">
    <property type="taxonomic scope" value="Bacteria"/>
</dbReference>
<gene>
    <name evidence="2" type="ordered locus">Bcell_0618</name>
</gene>
<evidence type="ECO:0000256" key="1">
    <source>
        <dbReference type="SAM" id="Coils"/>
    </source>
</evidence>
<evidence type="ECO:0000313" key="3">
    <source>
        <dbReference type="Proteomes" id="UP000001401"/>
    </source>
</evidence>
<proteinExistence type="predicted"/>
<name>E6TYG2_EVAC2</name>
<evidence type="ECO:0000313" key="2">
    <source>
        <dbReference type="EMBL" id="ADU28900.1"/>
    </source>
</evidence>
<dbReference type="RefSeq" id="WP_013487241.1">
    <property type="nucleotide sequence ID" value="NC_014829.1"/>
</dbReference>
<feature type="coiled-coil region" evidence="1">
    <location>
        <begin position="38"/>
        <end position="102"/>
    </location>
</feature>
<organism evidence="2 3">
    <name type="scientific">Evansella cellulosilytica (strain ATCC 21833 / DSM 2522 / FERM P-1141 / JCM 9156 / N-4)</name>
    <name type="common">Bacillus cellulosilyticus</name>
    <dbReference type="NCBI Taxonomy" id="649639"/>
    <lineage>
        <taxon>Bacteria</taxon>
        <taxon>Bacillati</taxon>
        <taxon>Bacillota</taxon>
        <taxon>Bacilli</taxon>
        <taxon>Bacillales</taxon>
        <taxon>Bacillaceae</taxon>
        <taxon>Evansella</taxon>
    </lineage>
</organism>
<dbReference type="OrthoDB" id="191894at2"/>
<reference evidence="2 3" key="1">
    <citation type="submission" date="2010-12" db="EMBL/GenBank/DDBJ databases">
        <title>Complete sequence of Bacillus cellulosilyticus DSM 2522.</title>
        <authorList>
            <consortium name="US DOE Joint Genome Institute"/>
            <person name="Lucas S."/>
            <person name="Copeland A."/>
            <person name="Lapidus A."/>
            <person name="Cheng J.-F."/>
            <person name="Bruce D."/>
            <person name="Goodwin L."/>
            <person name="Pitluck S."/>
            <person name="Chertkov O."/>
            <person name="Detter J.C."/>
            <person name="Han C."/>
            <person name="Tapia R."/>
            <person name="Land M."/>
            <person name="Hauser L."/>
            <person name="Jeffries C."/>
            <person name="Kyrpides N."/>
            <person name="Ivanova N."/>
            <person name="Mikhailova N."/>
            <person name="Brumm P."/>
            <person name="Mead D."/>
            <person name="Woyke T."/>
        </authorList>
    </citation>
    <scope>NUCLEOTIDE SEQUENCE [LARGE SCALE GENOMIC DNA]</scope>
    <source>
        <strain evidence="3">ATCC 21833 / DSM 2522 / FERM P-1141 / JCM 9156 / N-4</strain>
    </source>
</reference>
<dbReference type="HOGENOM" id="CLU_131526_4_3_9"/>
<dbReference type="KEGG" id="bco:Bcell_0618"/>
<keyword evidence="3" id="KW-1185">Reference proteome</keyword>
<dbReference type="AlphaFoldDB" id="E6TYG2"/>
<sequence>MRSTVGKAISLGLGLAIAGKEQIEKTVDELVKRGEVKKEESKALIDELLRKGDETKEQMEEIVKERVDAILGDSKLVRKKDLIEIERRLAKLEQEKEEEEGAND</sequence>
<keyword evidence="1" id="KW-0175">Coiled coil</keyword>
<dbReference type="STRING" id="649639.Bcell_0618"/>
<accession>E6TYG2</accession>